<sequence>MSISVSDTPSKPSFLISDILGDHVGNSRQHHKCHPSTSTIASTTATLSPASITTTATLTSTSSPSQHLSAFLSFSSTGLSSIQSQNLIGGPIAASSPSLTLAQSDLLDTSPSSTFSQTSTFTPFSSVSHIKRRLDAILSTGNCTTYFSVPGNQLNSETSNTEFHSSNPDGNSNVQTVGRNAVVGVCFRPTLTSLTQTPPSVCTSSPDTVGGRWIESDRRSSSDSNLLDDEVDVVQIRDVCLDNNLEGRYSNFSCFFFGSKHALKETHLITFDRYTDKLVNF</sequence>
<protein>
    <submittedName>
        <fullName evidence="1">Uncharacterized protein</fullName>
    </submittedName>
</protein>
<comment type="caution">
    <text evidence="1">The sequence shown here is derived from an EMBL/GenBank/DDBJ whole genome shotgun (WGS) entry which is preliminary data.</text>
</comment>
<dbReference type="Proteomes" id="UP000597762">
    <property type="component" value="Unassembled WGS sequence"/>
</dbReference>
<dbReference type="EMBL" id="CAHIKZ030005486">
    <property type="protein sequence ID" value="CAE1326654.1"/>
    <property type="molecule type" value="Genomic_DNA"/>
</dbReference>
<name>A0A812ESH2_ACAPH</name>
<organism evidence="1 2">
    <name type="scientific">Acanthosepion pharaonis</name>
    <name type="common">Pharaoh cuttlefish</name>
    <name type="synonym">Sepia pharaonis</name>
    <dbReference type="NCBI Taxonomy" id="158019"/>
    <lineage>
        <taxon>Eukaryota</taxon>
        <taxon>Metazoa</taxon>
        <taxon>Spiralia</taxon>
        <taxon>Lophotrochozoa</taxon>
        <taxon>Mollusca</taxon>
        <taxon>Cephalopoda</taxon>
        <taxon>Coleoidea</taxon>
        <taxon>Decapodiformes</taxon>
        <taxon>Sepiida</taxon>
        <taxon>Sepiina</taxon>
        <taxon>Sepiidae</taxon>
        <taxon>Acanthosepion</taxon>
    </lineage>
</organism>
<evidence type="ECO:0000313" key="1">
    <source>
        <dbReference type="EMBL" id="CAE1326654.1"/>
    </source>
</evidence>
<evidence type="ECO:0000313" key="2">
    <source>
        <dbReference type="Proteomes" id="UP000597762"/>
    </source>
</evidence>
<reference evidence="1" key="1">
    <citation type="submission" date="2021-01" db="EMBL/GenBank/DDBJ databases">
        <authorList>
            <person name="Li R."/>
            <person name="Bekaert M."/>
        </authorList>
    </citation>
    <scope>NUCLEOTIDE SEQUENCE</scope>
    <source>
        <strain evidence="1">Farmed</strain>
    </source>
</reference>
<accession>A0A812ESH2</accession>
<proteinExistence type="predicted"/>
<dbReference type="AlphaFoldDB" id="A0A812ESH2"/>
<gene>
    <name evidence="1" type="ORF">SPHA_76231</name>
</gene>
<keyword evidence="2" id="KW-1185">Reference proteome</keyword>